<keyword evidence="7" id="KW-1185">Reference proteome</keyword>
<dbReference type="PANTHER" id="PTHR19848:SF8">
    <property type="entry name" value="F-BOX AND WD REPEAT DOMAIN CONTAINING 7"/>
    <property type="match status" value="1"/>
</dbReference>
<dbReference type="Pfam" id="PF00400">
    <property type="entry name" value="WD40"/>
    <property type="match status" value="7"/>
</dbReference>
<dbReference type="InterPro" id="IPR001680">
    <property type="entry name" value="WD40_rpt"/>
</dbReference>
<dbReference type="PROSITE" id="PS50082">
    <property type="entry name" value="WD_REPEATS_2"/>
    <property type="match status" value="7"/>
</dbReference>
<dbReference type="PROSITE" id="PS50294">
    <property type="entry name" value="WD_REPEATS_REGION"/>
    <property type="match status" value="5"/>
</dbReference>
<sequence length="1286" mass="135040">MGAGACDPFAERLTRLIVLAGSPTLARVSAAANRVPTAGRRRAMTPQRISDWRRGRHLPADFPTLEPVLIALIAAVDRTRSDVEPAIVSVDAWREFFAHVTARDTTVGEDDLHPSIPAGRPPYRGLSEYTTDDHQVFHGRSRAVEELVGRIRAVAADRSSPAVLALTAPSAAGKSSLLSAGLIGGRALDDDPSPAGSRWKYLRVELGVDPRAQVEDAVREVDHERTVLVVDRLELVLGAGDASRRRAFADAVTAAATGGDRPRVVVVLTVRADLFGACLRLPGLGALLARRSMILPPMNDAELREVITGPARDAGLRVEAGLADLVITDVHRATAHDDRAGRLPLLSHVLAATWTRRTHATLTVAGYRAVGGVAGSVSQAAEDAWARLDKPGRATATSVLMSLIHLYPGGATCVDVDRDALIAAFDDTDRVRAVVDHLTAARLVTVSAERVGLVHESLLVAWPRLAEWIERDAEIGPLRQRVLADARAWDAHDRQRHFLYVGARLAQAAPLLDHRDRTAGPRNRLLDGFLAASQRRERRIRRGRRAVTASIAVLLVVVSAVAAYAVMVGRQAVHARERAEAIGLMATADSLRADDPSTSAYLTAAAYLDRPDDDALARLYASETMPIAGATDAHRGTVYDVAVGPHGDVVASIGYDRAVRVWRVDDRSGALRPAATVRDAHGAFGTSVAIDRTGTLLATAGGDGVVRLFDISDPSAPRERGRVRSAGPAAYLARFSPSGPVLAVATDAGTAEVWDVHDPASPRRVSELVTGDGAAVRAVAWAPDSRTLATGGDDRITRLWDVSSPAAPRLRTVVAADVRRTVHALAFSPDGTRLAVGDDDPAVLVYRLDDGPTPRALGAPIDVNTDAVWSVMFAPDSRTLAVGSFDGTIRRWDTGGPPREIGQPMSITSGAVAAIAYTPDGSRIVAGGSDGRIRMWRPPSTPVLIHDGAITGLALARSAGVAATVGSDGRFSISRIGSAGTGGRSLAQLSSIGIGTSDAQPDVAIRDDGSLTAVAGGGSSRLSLYDTTDPTQLRAVGPSLPLSTRYLQRVSAMGRDRLVVADSDYSVRLVDVRDPHRTSWGGPSLMGPGSFVESIAASSDGRAVWVGFADGSIRGWDVSDASRPRPGPVLLGHRGRVRSVALSRDDHVLVSGGDDQTLRVWDLSSGTAATRSVPAAVGALAVSPDGSTIAVTTADAGVRLFRAAGVDAPRPLSGSSIAARSAGETVETAFDAHGGLIATSGPAVQLWTLDGRADLARICAGTTGTVTPQGWSALALGSIRQPTSCG</sequence>
<keyword evidence="4" id="KW-1133">Transmembrane helix</keyword>
<feature type="repeat" description="WD" evidence="3">
    <location>
        <begin position="905"/>
        <end position="936"/>
    </location>
</feature>
<dbReference type="RefSeq" id="WP_253647324.1">
    <property type="nucleotide sequence ID" value="NZ_JAMTCI010000001.1"/>
</dbReference>
<dbReference type="InterPro" id="IPR020472">
    <property type="entry name" value="WD40_PAC1"/>
</dbReference>
<evidence type="ECO:0000256" key="4">
    <source>
        <dbReference type="SAM" id="Phobius"/>
    </source>
</evidence>
<proteinExistence type="predicted"/>
<dbReference type="Proteomes" id="UP001597068">
    <property type="component" value="Unassembled WGS sequence"/>
</dbReference>
<dbReference type="CDD" id="cd00200">
    <property type="entry name" value="WD40"/>
    <property type="match status" value="1"/>
</dbReference>
<feature type="repeat" description="WD" evidence="3">
    <location>
        <begin position="678"/>
        <end position="719"/>
    </location>
</feature>
<dbReference type="Gene3D" id="2.130.10.10">
    <property type="entry name" value="YVTN repeat-like/Quinoprotein amine dehydrogenase"/>
    <property type="match status" value="3"/>
</dbReference>
<evidence type="ECO:0000256" key="1">
    <source>
        <dbReference type="ARBA" id="ARBA00022574"/>
    </source>
</evidence>
<dbReference type="PROSITE" id="PS00678">
    <property type="entry name" value="WD_REPEATS_1"/>
    <property type="match status" value="2"/>
</dbReference>
<evidence type="ECO:0000256" key="3">
    <source>
        <dbReference type="PROSITE-ProRule" id="PRU00221"/>
    </source>
</evidence>
<dbReference type="Pfam" id="PF20703">
    <property type="entry name" value="nSTAND1"/>
    <property type="match status" value="1"/>
</dbReference>
<dbReference type="InterPro" id="IPR015943">
    <property type="entry name" value="WD40/YVTN_repeat-like_dom_sf"/>
</dbReference>
<keyword evidence="4" id="KW-0472">Membrane</keyword>
<name>A0ABW3G7G8_9NOCA</name>
<keyword evidence="4" id="KW-0812">Transmembrane</keyword>
<feature type="repeat" description="WD" evidence="3">
    <location>
        <begin position="631"/>
        <end position="672"/>
    </location>
</feature>
<feature type="transmembrane region" description="Helical" evidence="4">
    <location>
        <begin position="546"/>
        <end position="567"/>
    </location>
</feature>
<comment type="caution">
    <text evidence="6">The sequence shown here is derived from an EMBL/GenBank/DDBJ whole genome shotgun (WGS) entry which is preliminary data.</text>
</comment>
<evidence type="ECO:0000313" key="7">
    <source>
        <dbReference type="Proteomes" id="UP001597068"/>
    </source>
</evidence>
<feature type="domain" description="Novel STAND NTPase 1" evidence="5">
    <location>
        <begin position="122"/>
        <end position="496"/>
    </location>
</feature>
<dbReference type="InterPro" id="IPR019775">
    <property type="entry name" value="WD40_repeat_CS"/>
</dbReference>
<accession>A0ABW3G7G8</accession>
<evidence type="ECO:0000256" key="2">
    <source>
        <dbReference type="ARBA" id="ARBA00022737"/>
    </source>
</evidence>
<feature type="repeat" description="WD" evidence="3">
    <location>
        <begin position="861"/>
        <end position="893"/>
    </location>
</feature>
<reference evidence="7" key="1">
    <citation type="journal article" date="2019" name="Int. J. Syst. Evol. Microbiol.">
        <title>The Global Catalogue of Microorganisms (GCM) 10K type strain sequencing project: providing services to taxonomists for standard genome sequencing and annotation.</title>
        <authorList>
            <consortium name="The Broad Institute Genomics Platform"/>
            <consortium name="The Broad Institute Genome Sequencing Center for Infectious Disease"/>
            <person name="Wu L."/>
            <person name="Ma J."/>
        </authorList>
    </citation>
    <scope>NUCLEOTIDE SEQUENCE [LARGE SCALE GENOMIC DNA]</scope>
    <source>
        <strain evidence="7">CCUG 50873</strain>
    </source>
</reference>
<keyword evidence="2" id="KW-0677">Repeat</keyword>
<protein>
    <recommendedName>
        <fullName evidence="5">Novel STAND NTPase 1 domain-containing protein</fullName>
    </recommendedName>
</protein>
<evidence type="ECO:0000259" key="5">
    <source>
        <dbReference type="Pfam" id="PF20703"/>
    </source>
</evidence>
<gene>
    <name evidence="6" type="ORF">ACFQ04_02800</name>
</gene>
<dbReference type="SUPFAM" id="SSF50978">
    <property type="entry name" value="WD40 repeat-like"/>
    <property type="match status" value="2"/>
</dbReference>
<dbReference type="InterPro" id="IPR049052">
    <property type="entry name" value="nSTAND1"/>
</dbReference>
<dbReference type="InterPro" id="IPR036322">
    <property type="entry name" value="WD40_repeat_dom_sf"/>
</dbReference>
<dbReference type="PANTHER" id="PTHR19848">
    <property type="entry name" value="WD40 REPEAT PROTEIN"/>
    <property type="match status" value="1"/>
</dbReference>
<feature type="repeat" description="WD" evidence="3">
    <location>
        <begin position="1085"/>
        <end position="1126"/>
    </location>
</feature>
<dbReference type="EMBL" id="JBHTIL010000001">
    <property type="protein sequence ID" value="MFD0924659.1"/>
    <property type="molecule type" value="Genomic_DNA"/>
</dbReference>
<feature type="repeat" description="WD" evidence="3">
    <location>
        <begin position="1130"/>
        <end position="1171"/>
    </location>
</feature>
<keyword evidence="1 3" id="KW-0853">WD repeat</keyword>
<dbReference type="PRINTS" id="PR00320">
    <property type="entry name" value="GPROTEINBRPT"/>
</dbReference>
<evidence type="ECO:0000313" key="6">
    <source>
        <dbReference type="EMBL" id="MFD0924659.1"/>
    </source>
</evidence>
<organism evidence="6 7">
    <name type="scientific">Williamsia deligens</name>
    <dbReference type="NCBI Taxonomy" id="321325"/>
    <lineage>
        <taxon>Bacteria</taxon>
        <taxon>Bacillati</taxon>
        <taxon>Actinomycetota</taxon>
        <taxon>Actinomycetes</taxon>
        <taxon>Mycobacteriales</taxon>
        <taxon>Nocardiaceae</taxon>
        <taxon>Williamsia</taxon>
    </lineage>
</organism>
<dbReference type="SMART" id="SM00320">
    <property type="entry name" value="WD40"/>
    <property type="match status" value="12"/>
</dbReference>
<feature type="repeat" description="WD" evidence="3">
    <location>
        <begin position="769"/>
        <end position="810"/>
    </location>
</feature>